<reference evidence="2 3" key="1">
    <citation type="journal article" date="2016" name="Front. Microbiol.">
        <title>Comparative Genomics Analysis of Streptomyces Species Reveals Their Adaptation to the Marine Environment and Their Diversity at the Genomic Level.</title>
        <authorList>
            <person name="Tian X."/>
            <person name="Zhang Z."/>
            <person name="Yang T."/>
            <person name="Chen M."/>
            <person name="Li J."/>
            <person name="Chen F."/>
            <person name="Yang J."/>
            <person name="Li W."/>
            <person name="Zhang B."/>
            <person name="Zhang Z."/>
            <person name="Wu J."/>
            <person name="Zhang C."/>
            <person name="Long L."/>
            <person name="Xiao J."/>
        </authorList>
    </citation>
    <scope>NUCLEOTIDE SEQUENCE [LARGE SCALE GENOMIC DNA]</scope>
    <source>
        <strain evidence="2 3">SCSIO 02100</strain>
    </source>
</reference>
<dbReference type="OrthoDB" id="1645442at2"/>
<dbReference type="CDD" id="cd06587">
    <property type="entry name" value="VOC"/>
    <property type="match status" value="1"/>
</dbReference>
<dbReference type="InterPro" id="IPR037523">
    <property type="entry name" value="VOC_core"/>
</dbReference>
<evidence type="ECO:0000313" key="2">
    <source>
        <dbReference type="EMBL" id="OEV03670.1"/>
    </source>
</evidence>
<dbReference type="EMBL" id="LJGU01000116">
    <property type="protein sequence ID" value="OEV03670.1"/>
    <property type="molecule type" value="Genomic_DNA"/>
</dbReference>
<organism evidence="2 3">
    <name type="scientific">Streptomyces oceani</name>
    <dbReference type="NCBI Taxonomy" id="1075402"/>
    <lineage>
        <taxon>Bacteria</taxon>
        <taxon>Bacillati</taxon>
        <taxon>Actinomycetota</taxon>
        <taxon>Actinomycetes</taxon>
        <taxon>Kitasatosporales</taxon>
        <taxon>Streptomycetaceae</taxon>
        <taxon>Streptomyces</taxon>
    </lineage>
</organism>
<dbReference type="Pfam" id="PF18029">
    <property type="entry name" value="Glyoxalase_6"/>
    <property type="match status" value="1"/>
</dbReference>
<sequence length="122" mass="13113">MATPALATVVLDCSDAHELAAFYAELLGWPITAREPDWVLLRDPHGGTGLACQAEAGYVPPAWPERPGAQQKMLHLDFQVTDLAASSARAVAAGAAPYDIQPQEDVRVLRDPAGHPFCLFLH</sequence>
<dbReference type="PANTHER" id="PTHR35908">
    <property type="entry name" value="HYPOTHETICAL FUSION PROTEIN"/>
    <property type="match status" value="1"/>
</dbReference>
<name>A0A1E7KIC2_9ACTN</name>
<keyword evidence="3" id="KW-1185">Reference proteome</keyword>
<dbReference type="Gene3D" id="3.10.180.10">
    <property type="entry name" value="2,3-Dihydroxybiphenyl 1,2-Dioxygenase, domain 1"/>
    <property type="match status" value="1"/>
</dbReference>
<feature type="domain" description="VOC" evidence="1">
    <location>
        <begin position="5"/>
        <end position="122"/>
    </location>
</feature>
<dbReference type="AlphaFoldDB" id="A0A1E7KIC2"/>
<dbReference type="PROSITE" id="PS51819">
    <property type="entry name" value="VOC"/>
    <property type="match status" value="1"/>
</dbReference>
<accession>A0A1E7KIC2</accession>
<dbReference type="InterPro" id="IPR029068">
    <property type="entry name" value="Glyas_Bleomycin-R_OHBP_Dase"/>
</dbReference>
<evidence type="ECO:0000259" key="1">
    <source>
        <dbReference type="PROSITE" id="PS51819"/>
    </source>
</evidence>
<dbReference type="SUPFAM" id="SSF54593">
    <property type="entry name" value="Glyoxalase/Bleomycin resistance protein/Dihydroxybiphenyl dioxygenase"/>
    <property type="match status" value="1"/>
</dbReference>
<protein>
    <submittedName>
        <fullName evidence="2">Glyoxalase</fullName>
    </submittedName>
</protein>
<proteinExistence type="predicted"/>
<dbReference type="PATRIC" id="fig|1075402.3.peg.2931"/>
<dbReference type="RefSeq" id="WP_070196367.1">
    <property type="nucleotide sequence ID" value="NZ_LJGU01000116.1"/>
</dbReference>
<comment type="caution">
    <text evidence="2">The sequence shown here is derived from an EMBL/GenBank/DDBJ whole genome shotgun (WGS) entry which is preliminary data.</text>
</comment>
<dbReference type="STRING" id="1075402.AN216_10485"/>
<evidence type="ECO:0000313" key="3">
    <source>
        <dbReference type="Proteomes" id="UP000176101"/>
    </source>
</evidence>
<gene>
    <name evidence="2" type="ORF">AN216_10485</name>
</gene>
<dbReference type="Proteomes" id="UP000176101">
    <property type="component" value="Unassembled WGS sequence"/>
</dbReference>
<dbReference type="PANTHER" id="PTHR35908:SF1">
    <property type="entry name" value="CONSERVED PROTEIN"/>
    <property type="match status" value="1"/>
</dbReference>
<dbReference type="InterPro" id="IPR041581">
    <property type="entry name" value="Glyoxalase_6"/>
</dbReference>